<feature type="compositionally biased region" description="Low complexity" evidence="2">
    <location>
        <begin position="76"/>
        <end position="88"/>
    </location>
</feature>
<accession>A0AAD2CTI2</accession>
<feature type="chain" id="PRO_5042294950" evidence="3">
    <location>
        <begin position="20"/>
        <end position="296"/>
    </location>
</feature>
<reference evidence="4" key="1">
    <citation type="submission" date="2023-08" db="EMBL/GenBank/DDBJ databases">
        <authorList>
            <person name="Audoor S."/>
            <person name="Bilcke G."/>
        </authorList>
    </citation>
    <scope>NUCLEOTIDE SEQUENCE</scope>
</reference>
<keyword evidence="1" id="KW-0175">Coiled coil</keyword>
<comment type="caution">
    <text evidence="4">The sequence shown here is derived from an EMBL/GenBank/DDBJ whole genome shotgun (WGS) entry which is preliminary data.</text>
</comment>
<protein>
    <submittedName>
        <fullName evidence="4">Uncharacterized protein</fullName>
    </submittedName>
</protein>
<keyword evidence="5" id="KW-1185">Reference proteome</keyword>
<organism evidence="4 5">
    <name type="scientific">Cylindrotheca closterium</name>
    <dbReference type="NCBI Taxonomy" id="2856"/>
    <lineage>
        <taxon>Eukaryota</taxon>
        <taxon>Sar</taxon>
        <taxon>Stramenopiles</taxon>
        <taxon>Ochrophyta</taxon>
        <taxon>Bacillariophyta</taxon>
        <taxon>Bacillariophyceae</taxon>
        <taxon>Bacillariophycidae</taxon>
        <taxon>Bacillariales</taxon>
        <taxon>Bacillariaceae</taxon>
        <taxon>Cylindrotheca</taxon>
    </lineage>
</organism>
<evidence type="ECO:0000256" key="3">
    <source>
        <dbReference type="SAM" id="SignalP"/>
    </source>
</evidence>
<dbReference type="AlphaFoldDB" id="A0AAD2CTI2"/>
<evidence type="ECO:0000313" key="4">
    <source>
        <dbReference type="EMBL" id="CAJ1942692.1"/>
    </source>
</evidence>
<dbReference type="Proteomes" id="UP001295423">
    <property type="component" value="Unassembled WGS sequence"/>
</dbReference>
<sequence length="296" mass="30754">MKITCAILPLALAWNQASAFSPSKVSSRPTTLPLRMADEFADEIPEGAVRATIPISEIVTPAAEAEAEVAKEEETPTSSPATASSASAAAKEEPAGALVAITQENIEFSAGVIGAVLGLVLGGPYLAAIAAAAANFASKSEGNVVGTVSKSGIEVYNSLLGLNAKYEVSDKAGKSLNDAVAKLKTSESVDPETFEKVEKALSQTKTKITEVNDEYDLVGAGLTALGVVGDLIEKTVKKAGELNEQYELSSKAKDALDASISKAGVSESLEQATSFLDEKKEELNDKLKEVESTSEK</sequence>
<evidence type="ECO:0000256" key="2">
    <source>
        <dbReference type="SAM" id="MobiDB-lite"/>
    </source>
</evidence>
<evidence type="ECO:0000313" key="5">
    <source>
        <dbReference type="Proteomes" id="UP001295423"/>
    </source>
</evidence>
<evidence type="ECO:0000256" key="1">
    <source>
        <dbReference type="SAM" id="Coils"/>
    </source>
</evidence>
<name>A0AAD2CTI2_9STRA</name>
<feature type="coiled-coil region" evidence="1">
    <location>
        <begin position="266"/>
        <end position="296"/>
    </location>
</feature>
<gene>
    <name evidence="4" type="ORF">CYCCA115_LOCUS8074</name>
</gene>
<proteinExistence type="predicted"/>
<dbReference type="EMBL" id="CAKOGP040001112">
    <property type="protein sequence ID" value="CAJ1942692.1"/>
    <property type="molecule type" value="Genomic_DNA"/>
</dbReference>
<feature type="region of interest" description="Disordered" evidence="2">
    <location>
        <begin position="64"/>
        <end position="88"/>
    </location>
</feature>
<feature type="signal peptide" evidence="3">
    <location>
        <begin position="1"/>
        <end position="19"/>
    </location>
</feature>
<keyword evidence="3" id="KW-0732">Signal</keyword>